<dbReference type="InterPro" id="IPR014752">
    <property type="entry name" value="Arrestin-like_C"/>
</dbReference>
<sequence length="525" mass="57193">MPIYMPPPAVRTNSIAMHSIGNHLQQRVLQLAHYGQPTIDIELDESQHETSRFVTSYSTMDTIQGKVHITVQHDTRFREIEISFTGAAHVFVERLSTTPSMSGRTEASHKFLTLKMPLSPADLPSPPIFRAGKKYSFPFVFTIPNQLLPKACPHPVASDFVRETHLMLPPSLGDAELSGYGGILLDDMAPEMANISYGIKARVTAFHEGENRVFLMGQKTRKVRVKPAFEEQPPLNTDGNKEYRARLERNIKKSLFKGRSGTLIAQASQPKPLVIPGARTADAKPIATRAKVILRFDPAEENSLPPKLGSLKTHMKVSTFYASAPRNNFPSREGLSYDHTQGAYTDTIPISTMCIGTSAQWEKQPASANPPTDEELDRRDSGISDCSSLSSPSGTFNTPRSSANYKGGAFYTASIIVPIHLPQNKHFIPTFHSCLISRVYALSMNLSVHAPGLSDPTLGLKVPLQVCAEGSATGNENARLRSEEAAGVLAEADMIFSPRSVAPPPDYVGLSSGSGGVQSRVSVMG</sequence>
<accession>A0A6A5VAK9</accession>
<organism evidence="3 4">
    <name type="scientific">Bimuria novae-zelandiae CBS 107.79</name>
    <dbReference type="NCBI Taxonomy" id="1447943"/>
    <lineage>
        <taxon>Eukaryota</taxon>
        <taxon>Fungi</taxon>
        <taxon>Dikarya</taxon>
        <taxon>Ascomycota</taxon>
        <taxon>Pezizomycotina</taxon>
        <taxon>Dothideomycetes</taxon>
        <taxon>Pleosporomycetidae</taxon>
        <taxon>Pleosporales</taxon>
        <taxon>Massarineae</taxon>
        <taxon>Didymosphaeriaceae</taxon>
        <taxon>Bimuria</taxon>
    </lineage>
</organism>
<dbReference type="Gene3D" id="2.60.40.640">
    <property type="match status" value="1"/>
</dbReference>
<evidence type="ECO:0000259" key="2">
    <source>
        <dbReference type="Pfam" id="PF00339"/>
    </source>
</evidence>
<feature type="domain" description="Arrestin-like N-terminal" evidence="2">
    <location>
        <begin position="57"/>
        <end position="149"/>
    </location>
</feature>
<protein>
    <submittedName>
        <fullName evidence="3">Arrestin</fullName>
    </submittedName>
</protein>
<dbReference type="PANTHER" id="PTHR31904:SF1">
    <property type="entry name" value="BYPASS OF STOP CODON PROTEIN 5-RELATED"/>
    <property type="match status" value="1"/>
</dbReference>
<evidence type="ECO:0000313" key="4">
    <source>
        <dbReference type="Proteomes" id="UP000800036"/>
    </source>
</evidence>
<proteinExistence type="predicted"/>
<dbReference type="PANTHER" id="PTHR31904">
    <property type="entry name" value="BYPASS OF STOP CODON PROTEIN 5-RELATED"/>
    <property type="match status" value="1"/>
</dbReference>
<dbReference type="OrthoDB" id="2283785at2759"/>
<name>A0A6A5VAK9_9PLEO</name>
<keyword evidence="4" id="KW-1185">Reference proteome</keyword>
<dbReference type="Pfam" id="PF00339">
    <property type="entry name" value="Arrestin_N"/>
    <property type="match status" value="1"/>
</dbReference>
<reference evidence="3" key="1">
    <citation type="journal article" date="2020" name="Stud. Mycol.">
        <title>101 Dothideomycetes genomes: a test case for predicting lifestyles and emergence of pathogens.</title>
        <authorList>
            <person name="Haridas S."/>
            <person name="Albert R."/>
            <person name="Binder M."/>
            <person name="Bloem J."/>
            <person name="Labutti K."/>
            <person name="Salamov A."/>
            <person name="Andreopoulos B."/>
            <person name="Baker S."/>
            <person name="Barry K."/>
            <person name="Bills G."/>
            <person name="Bluhm B."/>
            <person name="Cannon C."/>
            <person name="Castanera R."/>
            <person name="Culley D."/>
            <person name="Daum C."/>
            <person name="Ezra D."/>
            <person name="Gonzalez J."/>
            <person name="Henrissat B."/>
            <person name="Kuo A."/>
            <person name="Liang C."/>
            <person name="Lipzen A."/>
            <person name="Lutzoni F."/>
            <person name="Magnuson J."/>
            <person name="Mondo S."/>
            <person name="Nolan M."/>
            <person name="Ohm R."/>
            <person name="Pangilinan J."/>
            <person name="Park H.-J."/>
            <person name="Ramirez L."/>
            <person name="Alfaro M."/>
            <person name="Sun H."/>
            <person name="Tritt A."/>
            <person name="Yoshinaga Y."/>
            <person name="Zwiers L.-H."/>
            <person name="Turgeon B."/>
            <person name="Goodwin S."/>
            <person name="Spatafora J."/>
            <person name="Crous P."/>
            <person name="Grigoriev I."/>
        </authorList>
    </citation>
    <scope>NUCLEOTIDE SEQUENCE</scope>
    <source>
        <strain evidence="3">CBS 107.79</strain>
    </source>
</reference>
<dbReference type="InterPro" id="IPR039634">
    <property type="entry name" value="Bul1-like"/>
</dbReference>
<evidence type="ECO:0000256" key="1">
    <source>
        <dbReference type="SAM" id="MobiDB-lite"/>
    </source>
</evidence>
<gene>
    <name evidence="3" type="ORF">BU23DRAFT_118544</name>
</gene>
<dbReference type="Proteomes" id="UP000800036">
    <property type="component" value="Unassembled WGS sequence"/>
</dbReference>
<dbReference type="EMBL" id="ML976676">
    <property type="protein sequence ID" value="KAF1974155.1"/>
    <property type="molecule type" value="Genomic_DNA"/>
</dbReference>
<feature type="region of interest" description="Disordered" evidence="1">
    <location>
        <begin position="361"/>
        <end position="400"/>
    </location>
</feature>
<feature type="compositionally biased region" description="Polar residues" evidence="1">
    <location>
        <begin position="361"/>
        <end position="370"/>
    </location>
</feature>
<dbReference type="AlphaFoldDB" id="A0A6A5VAK9"/>
<feature type="compositionally biased region" description="Low complexity" evidence="1">
    <location>
        <begin position="383"/>
        <end position="393"/>
    </location>
</feature>
<dbReference type="InterPro" id="IPR011021">
    <property type="entry name" value="Arrestin-like_N"/>
</dbReference>
<evidence type="ECO:0000313" key="3">
    <source>
        <dbReference type="EMBL" id="KAF1974155.1"/>
    </source>
</evidence>